<dbReference type="PANTHER" id="PTHR43503">
    <property type="entry name" value="MCG48959-RELATED"/>
    <property type="match status" value="1"/>
</dbReference>
<accession>A0ABQ9W0L6</accession>
<comment type="caution">
    <text evidence="1">The sequence shown here is derived from an EMBL/GenBank/DDBJ whole genome shotgun (WGS) entry which is preliminary data.</text>
</comment>
<proteinExistence type="predicted"/>
<name>A0ABQ9W0L6_SAGOE</name>
<dbReference type="Proteomes" id="UP001266305">
    <property type="component" value="Unassembled WGS sequence"/>
</dbReference>
<keyword evidence="2" id="KW-1185">Reference proteome</keyword>
<dbReference type="InterPro" id="IPR036249">
    <property type="entry name" value="Thioredoxin-like_sf"/>
</dbReference>
<organism evidence="1 2">
    <name type="scientific">Saguinus oedipus</name>
    <name type="common">Cotton-top tamarin</name>
    <name type="synonym">Oedipomidas oedipus</name>
    <dbReference type="NCBI Taxonomy" id="9490"/>
    <lineage>
        <taxon>Eukaryota</taxon>
        <taxon>Metazoa</taxon>
        <taxon>Chordata</taxon>
        <taxon>Craniata</taxon>
        <taxon>Vertebrata</taxon>
        <taxon>Euteleostomi</taxon>
        <taxon>Mammalia</taxon>
        <taxon>Eutheria</taxon>
        <taxon>Euarchontoglires</taxon>
        <taxon>Primates</taxon>
        <taxon>Haplorrhini</taxon>
        <taxon>Platyrrhini</taxon>
        <taxon>Cebidae</taxon>
        <taxon>Callitrichinae</taxon>
        <taxon>Saguinus</taxon>
    </lineage>
</organism>
<reference evidence="1 2" key="1">
    <citation type="submission" date="2023-05" db="EMBL/GenBank/DDBJ databases">
        <title>B98-5 Cell Line De Novo Hybrid Assembly: An Optical Mapping Approach.</title>
        <authorList>
            <person name="Kananen K."/>
            <person name="Auerbach J.A."/>
            <person name="Kautto E."/>
            <person name="Blachly J.S."/>
        </authorList>
    </citation>
    <scope>NUCLEOTIDE SEQUENCE [LARGE SCALE GENOMIC DNA]</scope>
    <source>
        <strain evidence="1">B95-8</strain>
        <tissue evidence="1">Cell line</tissue>
    </source>
</reference>
<evidence type="ECO:0000313" key="2">
    <source>
        <dbReference type="Proteomes" id="UP001266305"/>
    </source>
</evidence>
<dbReference type="PANTHER" id="PTHR43503:SF4">
    <property type="entry name" value="PEROXIREDOXIN-6"/>
    <property type="match status" value="1"/>
</dbReference>
<gene>
    <name evidence="1" type="ORF">P7K49_005531</name>
</gene>
<evidence type="ECO:0000313" key="1">
    <source>
        <dbReference type="EMBL" id="KAK2114906.1"/>
    </source>
</evidence>
<dbReference type="EMBL" id="JASSZA010000003">
    <property type="protein sequence ID" value="KAK2114906.1"/>
    <property type="molecule type" value="Genomic_DNA"/>
</dbReference>
<dbReference type="SUPFAM" id="SSF52833">
    <property type="entry name" value="Thioredoxin-like"/>
    <property type="match status" value="1"/>
</dbReference>
<sequence>MFTTVKSPQRLREVTFPSPMIRTQDFALLLGMLDPAEKDEKGMPVTARVVVFVFSPEKLKPSILYPATTGRNFDEILRVVTSLQLTAEERVATPVDRKDGDSVIVLPTTPEEEARNFSQKESSAKSSHLARNASATLPSLKCLGELGAGSQRMPAANHVFLQQVHGNILVSSQPRSSGCYTTG</sequence>
<protein>
    <submittedName>
        <fullName evidence="1">Uncharacterized protein</fullName>
    </submittedName>
</protein>
<dbReference type="Gene3D" id="3.30.1020.10">
    <property type="entry name" value="Antioxidant, Horf6, Chain A, domain2"/>
    <property type="match status" value="1"/>
</dbReference>